<sequence length="75" mass="8895">MYRSTSHTRNPASRRVDQLRTSRDKSMGRSSQLKVRKRGFTHPMDRNSKVINRIEAEEQHRQAEEKPLKAMRMAE</sequence>
<feature type="non-terminal residue" evidence="2">
    <location>
        <position position="1"/>
    </location>
</feature>
<keyword evidence="3" id="KW-1185">Reference proteome</keyword>
<accession>A0A371HTH7</accession>
<proteinExistence type="predicted"/>
<comment type="caution">
    <text evidence="2">The sequence shown here is derived from an EMBL/GenBank/DDBJ whole genome shotgun (WGS) entry which is preliminary data.</text>
</comment>
<dbReference type="EMBL" id="QJKJ01001755">
    <property type="protein sequence ID" value="RDY06082.1"/>
    <property type="molecule type" value="Genomic_DNA"/>
</dbReference>
<name>A0A371HTH7_MUCPR</name>
<organism evidence="2 3">
    <name type="scientific">Mucuna pruriens</name>
    <name type="common">Velvet bean</name>
    <name type="synonym">Dolichos pruriens</name>
    <dbReference type="NCBI Taxonomy" id="157652"/>
    <lineage>
        <taxon>Eukaryota</taxon>
        <taxon>Viridiplantae</taxon>
        <taxon>Streptophyta</taxon>
        <taxon>Embryophyta</taxon>
        <taxon>Tracheophyta</taxon>
        <taxon>Spermatophyta</taxon>
        <taxon>Magnoliopsida</taxon>
        <taxon>eudicotyledons</taxon>
        <taxon>Gunneridae</taxon>
        <taxon>Pentapetalae</taxon>
        <taxon>rosids</taxon>
        <taxon>fabids</taxon>
        <taxon>Fabales</taxon>
        <taxon>Fabaceae</taxon>
        <taxon>Papilionoideae</taxon>
        <taxon>50 kb inversion clade</taxon>
        <taxon>NPAAA clade</taxon>
        <taxon>indigoferoid/millettioid clade</taxon>
        <taxon>Phaseoleae</taxon>
        <taxon>Mucuna</taxon>
    </lineage>
</organism>
<feature type="compositionally biased region" description="Polar residues" evidence="1">
    <location>
        <begin position="1"/>
        <end position="11"/>
    </location>
</feature>
<feature type="region of interest" description="Disordered" evidence="1">
    <location>
        <begin position="1"/>
        <end position="75"/>
    </location>
</feature>
<dbReference type="AlphaFoldDB" id="A0A371HTH7"/>
<evidence type="ECO:0000313" key="3">
    <source>
        <dbReference type="Proteomes" id="UP000257109"/>
    </source>
</evidence>
<reference evidence="2" key="1">
    <citation type="submission" date="2018-05" db="EMBL/GenBank/DDBJ databases">
        <title>Draft genome of Mucuna pruriens seed.</title>
        <authorList>
            <person name="Nnadi N.E."/>
            <person name="Vos R."/>
            <person name="Hasami M.H."/>
            <person name="Devisetty U.K."/>
            <person name="Aguiy J.C."/>
        </authorList>
    </citation>
    <scope>NUCLEOTIDE SEQUENCE [LARGE SCALE GENOMIC DNA]</scope>
    <source>
        <strain evidence="2">JCA_2017</strain>
    </source>
</reference>
<dbReference type="Proteomes" id="UP000257109">
    <property type="component" value="Unassembled WGS sequence"/>
</dbReference>
<feature type="compositionally biased region" description="Basic and acidic residues" evidence="1">
    <location>
        <begin position="14"/>
        <end position="27"/>
    </location>
</feature>
<feature type="compositionally biased region" description="Basic and acidic residues" evidence="1">
    <location>
        <begin position="43"/>
        <end position="75"/>
    </location>
</feature>
<gene>
    <name evidence="2" type="ORF">CR513_09996</name>
</gene>
<protein>
    <submittedName>
        <fullName evidence="2">Uncharacterized protein</fullName>
    </submittedName>
</protein>
<evidence type="ECO:0000256" key="1">
    <source>
        <dbReference type="SAM" id="MobiDB-lite"/>
    </source>
</evidence>
<evidence type="ECO:0000313" key="2">
    <source>
        <dbReference type="EMBL" id="RDY06082.1"/>
    </source>
</evidence>